<evidence type="ECO:0000313" key="2">
    <source>
        <dbReference type="Proteomes" id="UP000054821"/>
    </source>
</evidence>
<protein>
    <submittedName>
        <fullName evidence="1">Uncharacterized protein</fullName>
    </submittedName>
</protein>
<name>A0A2P4ZKB3_9HYPO</name>
<dbReference type="EMBL" id="JPDN02000021">
    <property type="protein sequence ID" value="PON24741.1"/>
    <property type="molecule type" value="Genomic_DNA"/>
</dbReference>
<proteinExistence type="predicted"/>
<organism evidence="1 2">
    <name type="scientific">Trichoderma gamsii</name>
    <dbReference type="NCBI Taxonomy" id="398673"/>
    <lineage>
        <taxon>Eukaryota</taxon>
        <taxon>Fungi</taxon>
        <taxon>Dikarya</taxon>
        <taxon>Ascomycota</taxon>
        <taxon>Pezizomycotina</taxon>
        <taxon>Sordariomycetes</taxon>
        <taxon>Hypocreomycetidae</taxon>
        <taxon>Hypocreales</taxon>
        <taxon>Hypocreaceae</taxon>
        <taxon>Trichoderma</taxon>
    </lineage>
</organism>
<comment type="caution">
    <text evidence="1">The sequence shown here is derived from an EMBL/GenBank/DDBJ whole genome shotgun (WGS) entry which is preliminary data.</text>
</comment>
<dbReference type="Proteomes" id="UP000054821">
    <property type="component" value="Unassembled WGS sequence"/>
</dbReference>
<dbReference type="RefSeq" id="XP_024405397.1">
    <property type="nucleotide sequence ID" value="XM_024549833.1"/>
</dbReference>
<reference evidence="1 2" key="1">
    <citation type="journal article" date="2016" name="Genome Announc.">
        <title>Draft Whole-Genome Sequence of Trichoderma gamsii T6085, a Promising Biocontrol Agent of Fusarium Head Blight on Wheat.</title>
        <authorList>
            <person name="Baroncelli R."/>
            <person name="Zapparata A."/>
            <person name="Piaggeschi G."/>
            <person name="Sarrocco S."/>
            <person name="Vannacci G."/>
        </authorList>
    </citation>
    <scope>NUCLEOTIDE SEQUENCE [LARGE SCALE GENOMIC DNA]</scope>
    <source>
        <strain evidence="1 2">T6085</strain>
    </source>
</reference>
<dbReference type="GeneID" id="36347631"/>
<gene>
    <name evidence="1" type="ORF">TGAM01_v206249</name>
</gene>
<keyword evidence="2" id="KW-1185">Reference proteome</keyword>
<dbReference type="AlphaFoldDB" id="A0A2P4ZKB3"/>
<evidence type="ECO:0000313" key="1">
    <source>
        <dbReference type="EMBL" id="PON24741.1"/>
    </source>
</evidence>
<sequence>MGDRPYARLDQHACHSLSRTIQVLLTHATYIQSPTLVTHLTPSPIGSRSAQRYWLRLRGSADLYRHTGLMLLPRLFFTVRGKWLN</sequence>
<accession>A0A2P4ZKB3</accession>